<feature type="transmembrane region" description="Helical" evidence="6">
    <location>
        <begin position="262"/>
        <end position="280"/>
    </location>
</feature>
<name>A0A437R2U7_9GAMM</name>
<evidence type="ECO:0000256" key="1">
    <source>
        <dbReference type="ARBA" id="ARBA00004651"/>
    </source>
</evidence>
<dbReference type="InterPro" id="IPR001279">
    <property type="entry name" value="Metallo-B-lactamas"/>
</dbReference>
<feature type="transmembrane region" description="Helical" evidence="6">
    <location>
        <begin position="225"/>
        <end position="250"/>
    </location>
</feature>
<dbReference type="Pfam" id="PF00753">
    <property type="entry name" value="Lactamase_B"/>
    <property type="match status" value="1"/>
</dbReference>
<feature type="domain" description="ComEC/Rec2-related protein" evidence="8">
    <location>
        <begin position="205"/>
        <end position="476"/>
    </location>
</feature>
<keyword evidence="4 6" id="KW-1133">Transmembrane helix</keyword>
<evidence type="ECO:0000256" key="2">
    <source>
        <dbReference type="ARBA" id="ARBA00022475"/>
    </source>
</evidence>
<keyword evidence="2" id="KW-1003">Cell membrane</keyword>
<dbReference type="Pfam" id="PF13567">
    <property type="entry name" value="DUF4131"/>
    <property type="match status" value="1"/>
</dbReference>
<dbReference type="InterPro" id="IPR025405">
    <property type="entry name" value="DUF4131"/>
</dbReference>
<feature type="transmembrane region" description="Helical" evidence="6">
    <location>
        <begin position="366"/>
        <end position="388"/>
    </location>
</feature>
<dbReference type="EMBL" id="SACS01000002">
    <property type="protein sequence ID" value="RVU41104.1"/>
    <property type="molecule type" value="Genomic_DNA"/>
</dbReference>
<evidence type="ECO:0000259" key="9">
    <source>
        <dbReference type="Pfam" id="PF13567"/>
    </source>
</evidence>
<dbReference type="PANTHER" id="PTHR30619:SF1">
    <property type="entry name" value="RECOMBINATION PROTEIN 2"/>
    <property type="match status" value="1"/>
</dbReference>
<comment type="caution">
    <text evidence="10">The sequence shown here is derived from an EMBL/GenBank/DDBJ whole genome shotgun (WGS) entry which is preliminary data.</text>
</comment>
<proteinExistence type="predicted"/>
<evidence type="ECO:0000259" key="7">
    <source>
        <dbReference type="Pfam" id="PF00753"/>
    </source>
</evidence>
<feature type="domain" description="DUF4131" evidence="9">
    <location>
        <begin position="22"/>
        <end position="144"/>
    </location>
</feature>
<dbReference type="Proteomes" id="UP000283077">
    <property type="component" value="Unassembled WGS sequence"/>
</dbReference>
<organism evidence="10 11">
    <name type="scientific">Rheinheimera riviphila</name>
    <dbReference type="NCBI Taxonomy" id="1834037"/>
    <lineage>
        <taxon>Bacteria</taxon>
        <taxon>Pseudomonadati</taxon>
        <taxon>Pseudomonadota</taxon>
        <taxon>Gammaproteobacteria</taxon>
        <taxon>Chromatiales</taxon>
        <taxon>Chromatiaceae</taxon>
        <taxon>Rheinheimera</taxon>
    </lineage>
</organism>
<dbReference type="GO" id="GO:0030420">
    <property type="term" value="P:establishment of competence for transformation"/>
    <property type="evidence" value="ECO:0007669"/>
    <property type="project" value="InterPro"/>
</dbReference>
<reference evidence="10 11" key="1">
    <citation type="submission" date="2019-01" db="EMBL/GenBank/DDBJ databases">
        <authorList>
            <person name="Chen W.-M."/>
        </authorList>
    </citation>
    <scope>NUCLEOTIDE SEQUENCE [LARGE SCALE GENOMIC DNA]</scope>
    <source>
        <strain evidence="10 11">KYPC3</strain>
    </source>
</reference>
<dbReference type="AlphaFoldDB" id="A0A437R2U7"/>
<evidence type="ECO:0000256" key="3">
    <source>
        <dbReference type="ARBA" id="ARBA00022692"/>
    </source>
</evidence>
<evidence type="ECO:0000313" key="11">
    <source>
        <dbReference type="Proteomes" id="UP000283077"/>
    </source>
</evidence>
<feature type="transmembrane region" description="Helical" evidence="6">
    <location>
        <begin position="323"/>
        <end position="346"/>
    </location>
</feature>
<dbReference type="NCBIfam" id="TIGR00360">
    <property type="entry name" value="ComEC_N-term"/>
    <property type="match status" value="1"/>
</dbReference>
<evidence type="ECO:0000256" key="5">
    <source>
        <dbReference type="ARBA" id="ARBA00023136"/>
    </source>
</evidence>
<dbReference type="PANTHER" id="PTHR30619">
    <property type="entry name" value="DNA INTERNALIZATION/COMPETENCE PROTEIN COMEC/REC2"/>
    <property type="match status" value="1"/>
</dbReference>
<dbReference type="InterPro" id="IPR035681">
    <property type="entry name" value="ComA-like_MBL"/>
</dbReference>
<dbReference type="InterPro" id="IPR052159">
    <property type="entry name" value="Competence_DNA_uptake"/>
</dbReference>
<accession>A0A437R2U7</accession>
<feature type="transmembrane region" description="Helical" evidence="6">
    <location>
        <begin position="485"/>
        <end position="503"/>
    </location>
</feature>
<keyword evidence="11" id="KW-1185">Reference proteome</keyword>
<dbReference type="OrthoDB" id="9761531at2"/>
<dbReference type="RefSeq" id="WP_127697493.1">
    <property type="nucleotide sequence ID" value="NZ_SACS01000002.1"/>
</dbReference>
<feature type="domain" description="Metallo-beta-lactamase" evidence="7">
    <location>
        <begin position="511"/>
        <end position="588"/>
    </location>
</feature>
<dbReference type="InterPro" id="IPR004477">
    <property type="entry name" value="ComEC_N"/>
</dbReference>
<feature type="transmembrane region" description="Helical" evidence="6">
    <location>
        <begin position="400"/>
        <end position="420"/>
    </location>
</feature>
<feature type="transmembrane region" description="Helical" evidence="6">
    <location>
        <begin position="36"/>
        <end position="54"/>
    </location>
</feature>
<gene>
    <name evidence="10" type="ORF">EOE67_02535</name>
</gene>
<dbReference type="Pfam" id="PF03772">
    <property type="entry name" value="Competence"/>
    <property type="match status" value="1"/>
</dbReference>
<keyword evidence="3 6" id="KW-0812">Transmembrane</keyword>
<evidence type="ECO:0000259" key="8">
    <source>
        <dbReference type="Pfam" id="PF03772"/>
    </source>
</evidence>
<dbReference type="GO" id="GO:0005886">
    <property type="term" value="C:plasma membrane"/>
    <property type="evidence" value="ECO:0007669"/>
    <property type="project" value="UniProtKB-SubCell"/>
</dbReference>
<protein>
    <submittedName>
        <fullName evidence="10">DNA internalization-related competence protein ComEC/Rec2</fullName>
    </submittedName>
</protein>
<comment type="subcellular location">
    <subcellularLocation>
        <location evidence="1">Cell membrane</location>
        <topology evidence="1">Multi-pass membrane protein</topology>
    </subcellularLocation>
</comment>
<dbReference type="SUPFAM" id="SSF56281">
    <property type="entry name" value="Metallo-hydrolase/oxidoreductase"/>
    <property type="match status" value="1"/>
</dbReference>
<sequence>MERFCLGILTAALASLWLPAVPNPLWPLLLLLSGVLLRRFYLVGISAFLLSLSLNYQLDAQARQQLLVEHTTFVAGTIVSIPQSYDIGSRFILQLHETVKHKPQLAAGRLLQIRWPQTAISPKQGQRWQFQLKLRPVRGLANPGRGISEANALVQGVLLQGAVVGAGEVGSAEYLGGTAVWRQQVYDTLQQQLADLPTMPLLIALTVGERPFSDDTWDGLQATGLAHLISISGMHIALVFGWLMLLMPLWRQLPLSAKQRQVLGWLTALLAAWLYCLLAGWAIPTLRAMLALVILVALKLWHRRCSGWRFSLVLTAGLLLWQPFWLLSLSFWLSVSALALVFLLAWRYPPLLPGNHTTVGWWQSLIWPFLRYQLLFSLLMLPLGLLIFDGVAPLALISNLLFVPWCSLVAIPLLLIVFLLQQLSTVPLVWLWQGIDWIYQPLWWWLQYAATHDAWWSLPQQTPYIAILLVVTASCCLLPKRRLGWTLAAIGSVPLVLVLWLPISPKLHLIDVGQGTAVVLQQGQHGFVYDLGPRYGSYSATKQQLLPFLRYAGIRQLDYVVVSHDDSDHTGDPSVLKAAYPQAQWVSDVARLHPALNCRQLPGQWQQFRLQQLWPANDGVARSKNDGSCVLLVSTGTMQILLTGDASKEVEQQLLKLYPVLNVDVLLLGHHGSQTSSSLRFLQQLQPSLALNSAGWQNPYRHPATDVVATLGLLQIPLWNTAEYGAITLTFSDQQLILQSVRHGRLVKWLENLPTHAETRTTTR</sequence>
<dbReference type="CDD" id="cd07731">
    <property type="entry name" value="ComA-like_MBL-fold"/>
    <property type="match status" value="1"/>
</dbReference>
<keyword evidence="5 6" id="KW-0472">Membrane</keyword>
<dbReference type="InterPro" id="IPR004797">
    <property type="entry name" value="Competence_ComEC/Rec2"/>
</dbReference>
<evidence type="ECO:0000313" key="10">
    <source>
        <dbReference type="EMBL" id="RVU41104.1"/>
    </source>
</evidence>
<dbReference type="Gene3D" id="3.60.15.10">
    <property type="entry name" value="Ribonuclease Z/Hydroxyacylglutathione hydrolase-like"/>
    <property type="match status" value="1"/>
</dbReference>
<evidence type="ECO:0000256" key="4">
    <source>
        <dbReference type="ARBA" id="ARBA00022989"/>
    </source>
</evidence>
<evidence type="ECO:0000256" key="6">
    <source>
        <dbReference type="SAM" id="Phobius"/>
    </source>
</evidence>
<dbReference type="NCBIfam" id="TIGR00361">
    <property type="entry name" value="ComEC_Rec2"/>
    <property type="match status" value="1"/>
</dbReference>
<feature type="transmembrane region" description="Helical" evidence="6">
    <location>
        <begin position="461"/>
        <end position="478"/>
    </location>
</feature>
<dbReference type="InterPro" id="IPR036866">
    <property type="entry name" value="RibonucZ/Hydroxyglut_hydro"/>
</dbReference>